<feature type="compositionally biased region" description="Acidic residues" evidence="1">
    <location>
        <begin position="132"/>
        <end position="149"/>
    </location>
</feature>
<dbReference type="EMBL" id="JAVHNQ010000002">
    <property type="protein sequence ID" value="KAK6354815.1"/>
    <property type="molecule type" value="Genomic_DNA"/>
</dbReference>
<feature type="region of interest" description="Disordered" evidence="1">
    <location>
        <begin position="124"/>
        <end position="175"/>
    </location>
</feature>
<gene>
    <name evidence="3" type="ORF">TWF696_003947</name>
</gene>
<evidence type="ECO:0000313" key="3">
    <source>
        <dbReference type="EMBL" id="KAK6354815.1"/>
    </source>
</evidence>
<feature type="signal peptide" evidence="2">
    <location>
        <begin position="1"/>
        <end position="25"/>
    </location>
</feature>
<sequence>MGFIRELPSAFWLVVFTPLFYRAECRRIGTVEYDVDYDERTTPVKRTEFNDWDSPEWHAGTCINLPGSNIYSDVLTEIWYDPSNVNPNFPYFVQGVRVWTGPDCEGFADDFLRIEKNEPFRIRTNMLQGSDSGDDDGFGEDGDDEDDEAPGNVFGRYDLGDHDTVGGTPASGTEMEVENDSGIPFLFENTPFTQPPSRRPEVMGDYAGMEGFIFDANHFQEFTNTVPNYRSDIQIEDDQNLMDWRGDVYVPSPGGNGDGFPSDIGSSGSYDVPAAARRGEAADTVYISTDGQPNPDANGIYHYKFWTDDDWNGEDWDSPLSIKIVTDYDHRYRL</sequence>
<dbReference type="AlphaFoldDB" id="A0AAV9V7P0"/>
<feature type="chain" id="PRO_5043642586" evidence="2">
    <location>
        <begin position="26"/>
        <end position="334"/>
    </location>
</feature>
<evidence type="ECO:0000256" key="1">
    <source>
        <dbReference type="SAM" id="MobiDB-lite"/>
    </source>
</evidence>
<evidence type="ECO:0000256" key="2">
    <source>
        <dbReference type="SAM" id="SignalP"/>
    </source>
</evidence>
<dbReference type="Proteomes" id="UP001375240">
    <property type="component" value="Unassembled WGS sequence"/>
</dbReference>
<evidence type="ECO:0000313" key="4">
    <source>
        <dbReference type="Proteomes" id="UP001375240"/>
    </source>
</evidence>
<reference evidence="3 4" key="1">
    <citation type="submission" date="2019-10" db="EMBL/GenBank/DDBJ databases">
        <authorList>
            <person name="Palmer J.M."/>
        </authorList>
    </citation>
    <scope>NUCLEOTIDE SEQUENCE [LARGE SCALE GENOMIC DNA]</scope>
    <source>
        <strain evidence="3 4">TWF696</strain>
    </source>
</reference>
<name>A0AAV9V7P0_9PEZI</name>
<keyword evidence="4" id="KW-1185">Reference proteome</keyword>
<comment type="caution">
    <text evidence="3">The sequence shown here is derived from an EMBL/GenBank/DDBJ whole genome shotgun (WGS) entry which is preliminary data.</text>
</comment>
<protein>
    <submittedName>
        <fullName evidence="3">Uncharacterized protein</fullName>
    </submittedName>
</protein>
<proteinExistence type="predicted"/>
<keyword evidence="2" id="KW-0732">Signal</keyword>
<organism evidence="3 4">
    <name type="scientific">Orbilia brochopaga</name>
    <dbReference type="NCBI Taxonomy" id="3140254"/>
    <lineage>
        <taxon>Eukaryota</taxon>
        <taxon>Fungi</taxon>
        <taxon>Dikarya</taxon>
        <taxon>Ascomycota</taxon>
        <taxon>Pezizomycotina</taxon>
        <taxon>Orbiliomycetes</taxon>
        <taxon>Orbiliales</taxon>
        <taxon>Orbiliaceae</taxon>
        <taxon>Orbilia</taxon>
    </lineage>
</organism>
<accession>A0AAV9V7P0</accession>